<feature type="transmembrane region" description="Helical" evidence="1">
    <location>
        <begin position="6"/>
        <end position="24"/>
    </location>
</feature>
<accession>A0ABU8S3J3</accession>
<dbReference type="Proteomes" id="UP001379235">
    <property type="component" value="Unassembled WGS sequence"/>
</dbReference>
<name>A0ABU8S3J3_9SPHN</name>
<dbReference type="EMBL" id="JBBHJY010000001">
    <property type="protein sequence ID" value="MEJ6008517.1"/>
    <property type="molecule type" value="Genomic_DNA"/>
</dbReference>
<protein>
    <submittedName>
        <fullName evidence="2">Uncharacterized protein</fullName>
    </submittedName>
</protein>
<keyword evidence="3" id="KW-1185">Reference proteome</keyword>
<keyword evidence="1" id="KW-1133">Transmembrane helix</keyword>
<sequence>MLNTALSLMMLTIIALVLGAIYLLRRGGFTKQALLMLFLAMVLGINIGIWTLPDASGTAPVDQAK</sequence>
<organism evidence="2 3">
    <name type="scientific">Novosphingobium aquae</name>
    <dbReference type="NCBI Taxonomy" id="3133435"/>
    <lineage>
        <taxon>Bacteria</taxon>
        <taxon>Pseudomonadati</taxon>
        <taxon>Pseudomonadota</taxon>
        <taxon>Alphaproteobacteria</taxon>
        <taxon>Sphingomonadales</taxon>
        <taxon>Sphingomonadaceae</taxon>
        <taxon>Novosphingobium</taxon>
    </lineage>
</organism>
<proteinExistence type="predicted"/>
<evidence type="ECO:0000256" key="1">
    <source>
        <dbReference type="SAM" id="Phobius"/>
    </source>
</evidence>
<dbReference type="RefSeq" id="WP_339964079.1">
    <property type="nucleotide sequence ID" value="NZ_JBBHJY010000001.1"/>
</dbReference>
<comment type="caution">
    <text evidence="2">The sequence shown here is derived from an EMBL/GenBank/DDBJ whole genome shotgun (WGS) entry which is preliminary data.</text>
</comment>
<keyword evidence="1" id="KW-0472">Membrane</keyword>
<feature type="transmembrane region" description="Helical" evidence="1">
    <location>
        <begin position="33"/>
        <end position="52"/>
    </location>
</feature>
<reference evidence="2 3" key="1">
    <citation type="submission" date="2024-03" db="EMBL/GenBank/DDBJ databases">
        <authorList>
            <person name="Jo J.-H."/>
        </authorList>
    </citation>
    <scope>NUCLEOTIDE SEQUENCE [LARGE SCALE GENOMIC DNA]</scope>
    <source>
        <strain evidence="2 3">AS3R-12</strain>
    </source>
</reference>
<keyword evidence="1" id="KW-0812">Transmembrane</keyword>
<evidence type="ECO:0000313" key="2">
    <source>
        <dbReference type="EMBL" id="MEJ6008517.1"/>
    </source>
</evidence>
<evidence type="ECO:0000313" key="3">
    <source>
        <dbReference type="Proteomes" id="UP001379235"/>
    </source>
</evidence>
<gene>
    <name evidence="2" type="ORF">WG900_01140</name>
</gene>